<sequence>MVVQRIQEESLRTYLLMYSTVYITVSLDVLCESFELPKQRVYSIISKMIIQEELSATLDEPTNCLIMHRIEPTRLQIAALSLTDKLGQLTENNEQIIEPRGTGRGYAGAGNWYVQRRGDDRTGGDEKPRQRGFHQTDRRGGGGGRKWSTNNKNTYKHQHHQYQMA</sequence>
<evidence type="ECO:0000313" key="1">
    <source>
        <dbReference type="Proteomes" id="UP000887579"/>
    </source>
</evidence>
<protein>
    <submittedName>
        <fullName evidence="2">PCI domain-containing protein</fullName>
    </submittedName>
</protein>
<name>A0AC34FJ45_9BILA</name>
<evidence type="ECO:0000313" key="2">
    <source>
        <dbReference type="WBParaSite" id="ES5_v2.g16660.t1"/>
    </source>
</evidence>
<dbReference type="Proteomes" id="UP000887579">
    <property type="component" value="Unplaced"/>
</dbReference>
<proteinExistence type="predicted"/>
<accession>A0AC34FJ45</accession>
<dbReference type="WBParaSite" id="ES5_v2.g16660.t1">
    <property type="protein sequence ID" value="ES5_v2.g16660.t1"/>
    <property type="gene ID" value="ES5_v2.g16660"/>
</dbReference>
<reference evidence="2" key="1">
    <citation type="submission" date="2022-11" db="UniProtKB">
        <authorList>
            <consortium name="WormBaseParasite"/>
        </authorList>
    </citation>
    <scope>IDENTIFICATION</scope>
</reference>
<organism evidence="1 2">
    <name type="scientific">Panagrolaimus sp. ES5</name>
    <dbReference type="NCBI Taxonomy" id="591445"/>
    <lineage>
        <taxon>Eukaryota</taxon>
        <taxon>Metazoa</taxon>
        <taxon>Ecdysozoa</taxon>
        <taxon>Nematoda</taxon>
        <taxon>Chromadorea</taxon>
        <taxon>Rhabditida</taxon>
        <taxon>Tylenchina</taxon>
        <taxon>Panagrolaimomorpha</taxon>
        <taxon>Panagrolaimoidea</taxon>
        <taxon>Panagrolaimidae</taxon>
        <taxon>Panagrolaimus</taxon>
    </lineage>
</organism>